<feature type="compositionally biased region" description="Acidic residues" evidence="1">
    <location>
        <begin position="348"/>
        <end position="360"/>
    </location>
</feature>
<proteinExistence type="predicted"/>
<evidence type="ECO:0000256" key="1">
    <source>
        <dbReference type="SAM" id="MobiDB-lite"/>
    </source>
</evidence>
<dbReference type="AlphaFoldDB" id="A0A397IV43"/>
<feature type="compositionally biased region" description="Polar residues" evidence="1">
    <location>
        <begin position="335"/>
        <end position="345"/>
    </location>
</feature>
<comment type="caution">
    <text evidence="2">The sequence shown here is derived from an EMBL/GenBank/DDBJ whole genome shotgun (WGS) entry which is preliminary data.</text>
</comment>
<dbReference type="EMBL" id="PQFF01000146">
    <property type="protein sequence ID" value="RHZ78897.1"/>
    <property type="molecule type" value="Genomic_DNA"/>
</dbReference>
<accession>A0A397IV43</accession>
<keyword evidence="3" id="KW-1185">Reference proteome</keyword>
<protein>
    <recommendedName>
        <fullName evidence="4">HAT C-terminal dimerisation domain-containing protein</fullName>
    </recommendedName>
</protein>
<gene>
    <name evidence="2" type="ORF">Glove_155g143</name>
</gene>
<name>A0A397IV43_9GLOM</name>
<dbReference type="OrthoDB" id="2365019at2759"/>
<dbReference type="InterPro" id="IPR012337">
    <property type="entry name" value="RNaseH-like_sf"/>
</dbReference>
<dbReference type="SUPFAM" id="SSF53098">
    <property type="entry name" value="Ribonuclease H-like"/>
    <property type="match status" value="1"/>
</dbReference>
<evidence type="ECO:0008006" key="4">
    <source>
        <dbReference type="Google" id="ProtNLM"/>
    </source>
</evidence>
<feature type="region of interest" description="Disordered" evidence="1">
    <location>
        <begin position="324"/>
        <end position="360"/>
    </location>
</feature>
<evidence type="ECO:0000313" key="2">
    <source>
        <dbReference type="EMBL" id="RHZ78897.1"/>
    </source>
</evidence>
<sequence>MYTVDFKETIDKAIRLVSFFRNSNNKFFISKLKDQQYEKYNKYFTIAAPGETRWNSYYYVCASLLKTQKALQILAIKFEPPISETRRQTGDNPFLKRNIYEIISSTIFWNNLKLLVEILHPYCKILDLLQSNKARLHEVIHSFGYIIQFWNEYSNSNLTTRLVARLEKRWKEWEQLLLIIACLLHPNYRMKKFYNNNINYATVGPWLGYYYHAWTGQHSKCILREYWNFANASTNELGFVACRIFGICVNAASVERLWSCMGFLHSNRRNRLSNAKVLEMSKLRADITYNHRLQKKVPETTVQTAVSEIELSKHYETEEQILIDENEQNNKQDNTEISSQGSHISENINEEETEDIDSEDIDLENINLDDSSEDDFANYLHEWMGMLDEEKKGIDELERIDNDETENINHLAIDLNAKWELSTLFIKLDFPFK</sequence>
<organism evidence="2 3">
    <name type="scientific">Diversispora epigaea</name>
    <dbReference type="NCBI Taxonomy" id="1348612"/>
    <lineage>
        <taxon>Eukaryota</taxon>
        <taxon>Fungi</taxon>
        <taxon>Fungi incertae sedis</taxon>
        <taxon>Mucoromycota</taxon>
        <taxon>Glomeromycotina</taxon>
        <taxon>Glomeromycetes</taxon>
        <taxon>Diversisporales</taxon>
        <taxon>Diversisporaceae</taxon>
        <taxon>Diversispora</taxon>
    </lineage>
</organism>
<dbReference type="Proteomes" id="UP000266861">
    <property type="component" value="Unassembled WGS sequence"/>
</dbReference>
<reference evidence="2 3" key="1">
    <citation type="submission" date="2018-08" db="EMBL/GenBank/DDBJ databases">
        <title>Genome and evolution of the arbuscular mycorrhizal fungus Diversispora epigaea (formerly Glomus versiforme) and its bacterial endosymbionts.</title>
        <authorList>
            <person name="Sun X."/>
            <person name="Fei Z."/>
            <person name="Harrison M."/>
        </authorList>
    </citation>
    <scope>NUCLEOTIDE SEQUENCE [LARGE SCALE GENOMIC DNA]</scope>
    <source>
        <strain evidence="2 3">IT104</strain>
    </source>
</reference>
<evidence type="ECO:0000313" key="3">
    <source>
        <dbReference type="Proteomes" id="UP000266861"/>
    </source>
</evidence>